<dbReference type="GO" id="GO:0006465">
    <property type="term" value="P:signal peptide processing"/>
    <property type="evidence" value="ECO:0007669"/>
    <property type="project" value="UniProtKB-UniRule"/>
</dbReference>
<dbReference type="GO" id="GO:0004252">
    <property type="term" value="F:serine-type endopeptidase activity"/>
    <property type="evidence" value="ECO:0007669"/>
    <property type="project" value="UniProtKB-UniRule"/>
</dbReference>
<reference evidence="3 4" key="1">
    <citation type="submission" date="2019-09" db="EMBL/GenBank/DDBJ databases">
        <title>Pimelobacter sp. isolated from Paulinella.</title>
        <authorList>
            <person name="Jeong S.E."/>
        </authorList>
    </citation>
    <scope>NUCLEOTIDE SEQUENCE [LARGE SCALE GENOMIC DNA]</scope>
    <source>
        <strain evidence="3 4">Pch-N</strain>
    </source>
</reference>
<feature type="transmembrane region" description="Helical" evidence="2">
    <location>
        <begin position="126"/>
        <end position="153"/>
    </location>
</feature>
<accession>A0A7J5DYQ8</accession>
<organism evidence="3 4">
    <name type="scientific">Nocardioides simplex</name>
    <name type="common">Arthrobacter simplex</name>
    <dbReference type="NCBI Taxonomy" id="2045"/>
    <lineage>
        <taxon>Bacteria</taxon>
        <taxon>Bacillati</taxon>
        <taxon>Actinomycetota</taxon>
        <taxon>Actinomycetes</taxon>
        <taxon>Propionibacteriales</taxon>
        <taxon>Nocardioidaceae</taxon>
        <taxon>Pimelobacter</taxon>
    </lineage>
</organism>
<comment type="caution">
    <text evidence="3">The sequence shown here is derived from an EMBL/GenBank/DDBJ whole genome shotgun (WGS) entry which is preliminary data.</text>
</comment>
<proteinExistence type="predicted"/>
<dbReference type="GO" id="GO:0016020">
    <property type="term" value="C:membrane"/>
    <property type="evidence" value="ECO:0007669"/>
    <property type="project" value="UniProtKB-UniRule"/>
</dbReference>
<evidence type="ECO:0000256" key="1">
    <source>
        <dbReference type="NCBIfam" id="TIGR02228"/>
    </source>
</evidence>
<dbReference type="Proteomes" id="UP000449906">
    <property type="component" value="Unassembled WGS sequence"/>
</dbReference>
<dbReference type="RefSeq" id="WP_151578684.1">
    <property type="nucleotide sequence ID" value="NZ_WBVM01000001.1"/>
</dbReference>
<name>A0A7J5DYQ8_NOCSI</name>
<evidence type="ECO:0000313" key="3">
    <source>
        <dbReference type="EMBL" id="KAB2811161.1"/>
    </source>
</evidence>
<gene>
    <name evidence="3" type="ORF">F9L07_04380</name>
</gene>
<evidence type="ECO:0000313" key="4">
    <source>
        <dbReference type="Proteomes" id="UP000449906"/>
    </source>
</evidence>
<keyword evidence="3" id="KW-0378">Hydrolase</keyword>
<dbReference type="AlphaFoldDB" id="A0A7J5DYQ8"/>
<dbReference type="InterPro" id="IPR001733">
    <property type="entry name" value="Peptidase_S26B"/>
</dbReference>
<dbReference type="NCBIfam" id="TIGR02228">
    <property type="entry name" value="sigpep_I_arch"/>
    <property type="match status" value="1"/>
</dbReference>
<dbReference type="EMBL" id="WBVM01000001">
    <property type="protein sequence ID" value="KAB2811161.1"/>
    <property type="molecule type" value="Genomic_DNA"/>
</dbReference>
<keyword evidence="2" id="KW-1133">Transmembrane helix</keyword>
<keyword evidence="2" id="KW-0472">Membrane</keyword>
<sequence length="322" mass="32636">MSRTLRLGREAALWTGGILGTLCFLAVLGGWLFNVTPLVFASGSMTPAYGVGSLGIAHEVPASELAVGDVVSVRDARGSRVTHRIVGVDARGDGAVLTLKGDTNDVVDAQTYDVTSADRVVLDVPYAGYVLAAASSPAGLATGGLLAVGLLVLAFGPRNGPRTGPRTGPRRHALVGAGAVAVLGIGGGLGLTGQVPWAFTSAAWTDAATATATVTATAPAPVAPVLSCSVVGTNGDWKIKLDWTYSPDPTTKFVVRSNGLGVPGTPADVAKTLRTWTSAGFTSRNGQVWVVAVNGVNEVESTRISFDFGPGAGNGNKLCPSA</sequence>
<protein>
    <recommendedName>
        <fullName evidence="1">Signal peptidase I</fullName>
        <ecNumber evidence="1">3.4.21.89</ecNumber>
    </recommendedName>
</protein>
<evidence type="ECO:0000256" key="2">
    <source>
        <dbReference type="SAM" id="Phobius"/>
    </source>
</evidence>
<feature type="transmembrane region" description="Helical" evidence="2">
    <location>
        <begin position="173"/>
        <end position="191"/>
    </location>
</feature>
<dbReference type="CDD" id="cd06530">
    <property type="entry name" value="S26_SPase_I"/>
    <property type="match status" value="1"/>
</dbReference>
<feature type="transmembrane region" description="Helical" evidence="2">
    <location>
        <begin position="12"/>
        <end position="33"/>
    </location>
</feature>
<dbReference type="InterPro" id="IPR019533">
    <property type="entry name" value="Peptidase_S26"/>
</dbReference>
<dbReference type="EC" id="3.4.21.89" evidence="1"/>
<keyword evidence="2" id="KW-0812">Transmembrane</keyword>
<dbReference type="GO" id="GO:0009003">
    <property type="term" value="F:signal peptidase activity"/>
    <property type="evidence" value="ECO:0007669"/>
    <property type="project" value="UniProtKB-EC"/>
</dbReference>